<dbReference type="SUPFAM" id="SSF48334">
    <property type="entry name" value="DNA repair protein MutS, domain III"/>
    <property type="match status" value="2"/>
</dbReference>
<dbReference type="Gene3D" id="1.10.1420.10">
    <property type="match status" value="3"/>
</dbReference>
<feature type="domain" description="DNA mismatch repair proteins mutS family" evidence="13">
    <location>
        <begin position="885"/>
        <end position="901"/>
    </location>
</feature>
<dbReference type="CDD" id="cd03287">
    <property type="entry name" value="ABC_MSH3_euk"/>
    <property type="match status" value="1"/>
</dbReference>
<dbReference type="Pfam" id="PF05190">
    <property type="entry name" value="MutS_IV"/>
    <property type="match status" value="1"/>
</dbReference>
<dbReference type="InterPro" id="IPR016151">
    <property type="entry name" value="DNA_mismatch_repair_MutS_N"/>
</dbReference>
<evidence type="ECO:0000256" key="11">
    <source>
        <dbReference type="SAM" id="Coils"/>
    </source>
</evidence>
<dbReference type="InterPro" id="IPR045076">
    <property type="entry name" value="MutS"/>
</dbReference>
<proteinExistence type="inferred from homology"/>
<dbReference type="Gene3D" id="3.40.1170.10">
    <property type="entry name" value="DNA repair protein MutS, domain I"/>
    <property type="match status" value="1"/>
</dbReference>
<dbReference type="InterPro" id="IPR027417">
    <property type="entry name" value="P-loop_NTPase"/>
</dbReference>
<dbReference type="AlphaFoldDB" id="A0A2U1PIW9"/>
<evidence type="ECO:0000256" key="3">
    <source>
        <dbReference type="ARBA" id="ARBA00022151"/>
    </source>
</evidence>
<comment type="similarity">
    <text evidence="2">Belongs to the DNA mismatch repair MutS family. MSH3 subfamily.</text>
</comment>
<evidence type="ECO:0000256" key="2">
    <source>
        <dbReference type="ARBA" id="ARBA00007094"/>
    </source>
</evidence>
<evidence type="ECO:0000256" key="5">
    <source>
        <dbReference type="ARBA" id="ARBA00022763"/>
    </source>
</evidence>
<feature type="compositionally biased region" description="Polar residues" evidence="12">
    <location>
        <begin position="61"/>
        <end position="70"/>
    </location>
</feature>
<evidence type="ECO:0000256" key="12">
    <source>
        <dbReference type="SAM" id="MobiDB-lite"/>
    </source>
</evidence>
<accession>A0A2U1PIW9</accession>
<dbReference type="InterPro" id="IPR000432">
    <property type="entry name" value="DNA_mismatch_repair_MutS_C"/>
</dbReference>
<dbReference type="GO" id="GO:0005634">
    <property type="term" value="C:nucleus"/>
    <property type="evidence" value="ECO:0007669"/>
    <property type="project" value="UniProtKB-SubCell"/>
</dbReference>
<evidence type="ECO:0000256" key="1">
    <source>
        <dbReference type="ARBA" id="ARBA00004123"/>
    </source>
</evidence>
<dbReference type="SUPFAM" id="SSF52540">
    <property type="entry name" value="P-loop containing nucleoside triphosphate hydrolases"/>
    <property type="match status" value="1"/>
</dbReference>
<protein>
    <recommendedName>
        <fullName evidence="3 10">DNA mismatch repair protein MSH3</fullName>
    </recommendedName>
    <alternativeName>
        <fullName evidence="3 10">DNA mismatch repair protein MSH3</fullName>
    </alternativeName>
</protein>
<evidence type="ECO:0000256" key="6">
    <source>
        <dbReference type="ARBA" id="ARBA00022840"/>
    </source>
</evidence>
<dbReference type="Proteomes" id="UP000245207">
    <property type="component" value="Unassembled WGS sequence"/>
</dbReference>
<dbReference type="Gene3D" id="3.40.50.300">
    <property type="entry name" value="P-loop containing nucleotide triphosphate hydrolases"/>
    <property type="match status" value="1"/>
</dbReference>
<gene>
    <name evidence="14" type="ORF">CTI12_AA146960</name>
</gene>
<comment type="caution">
    <text evidence="14">The sequence shown here is derived from an EMBL/GenBank/DDBJ whole genome shotgun (WGS) entry which is preliminary data.</text>
</comment>
<dbReference type="PIRSF" id="PIRSF037677">
    <property type="entry name" value="DNA_mis_repair_Msh6"/>
    <property type="match status" value="1"/>
</dbReference>
<evidence type="ECO:0000256" key="7">
    <source>
        <dbReference type="ARBA" id="ARBA00023125"/>
    </source>
</evidence>
<name>A0A2U1PIW9_ARTAN</name>
<evidence type="ECO:0000313" key="14">
    <source>
        <dbReference type="EMBL" id="PWA85706.1"/>
    </source>
</evidence>
<dbReference type="GO" id="GO:0006298">
    <property type="term" value="P:mismatch repair"/>
    <property type="evidence" value="ECO:0007669"/>
    <property type="project" value="InterPro"/>
</dbReference>
<dbReference type="OrthoDB" id="10252754at2759"/>
<dbReference type="SMART" id="SM00533">
    <property type="entry name" value="MUTSd"/>
    <property type="match status" value="1"/>
</dbReference>
<keyword evidence="9" id="KW-0539">Nucleus</keyword>
<keyword evidence="7" id="KW-0238">DNA-binding</keyword>
<reference evidence="14 15" key="1">
    <citation type="journal article" date="2018" name="Mol. Plant">
        <title>The genome of Artemisia annua provides insight into the evolution of Asteraceae family and artemisinin biosynthesis.</title>
        <authorList>
            <person name="Shen Q."/>
            <person name="Zhang L."/>
            <person name="Liao Z."/>
            <person name="Wang S."/>
            <person name="Yan T."/>
            <person name="Shi P."/>
            <person name="Liu M."/>
            <person name="Fu X."/>
            <person name="Pan Q."/>
            <person name="Wang Y."/>
            <person name="Lv Z."/>
            <person name="Lu X."/>
            <person name="Zhang F."/>
            <person name="Jiang W."/>
            <person name="Ma Y."/>
            <person name="Chen M."/>
            <person name="Hao X."/>
            <person name="Li L."/>
            <person name="Tang Y."/>
            <person name="Lv G."/>
            <person name="Zhou Y."/>
            <person name="Sun X."/>
            <person name="Brodelius P.E."/>
            <person name="Rose J.K.C."/>
            <person name="Tang K."/>
        </authorList>
    </citation>
    <scope>NUCLEOTIDE SEQUENCE [LARGE SCALE GENOMIC DNA]</scope>
    <source>
        <strain evidence="15">cv. Huhao1</strain>
        <tissue evidence="14">Leaf</tissue>
    </source>
</reference>
<evidence type="ECO:0000256" key="8">
    <source>
        <dbReference type="ARBA" id="ARBA00023204"/>
    </source>
</evidence>
<dbReference type="EMBL" id="PKPP01001094">
    <property type="protein sequence ID" value="PWA85706.1"/>
    <property type="molecule type" value="Genomic_DNA"/>
</dbReference>
<dbReference type="InterPro" id="IPR036678">
    <property type="entry name" value="MutS_con_dom_sf"/>
</dbReference>
<comment type="subcellular location">
    <subcellularLocation>
        <location evidence="1">Nucleus</location>
    </subcellularLocation>
</comment>
<dbReference type="SUPFAM" id="SSF55271">
    <property type="entry name" value="DNA repair protein MutS, domain I"/>
    <property type="match status" value="1"/>
</dbReference>
<evidence type="ECO:0000256" key="10">
    <source>
        <dbReference type="ARBA" id="ARBA00073774"/>
    </source>
</evidence>
<dbReference type="FunFam" id="3.40.1170.10:FF:000004">
    <property type="entry name" value="DNA mismatch repair protein"/>
    <property type="match status" value="1"/>
</dbReference>
<evidence type="ECO:0000256" key="4">
    <source>
        <dbReference type="ARBA" id="ARBA00022741"/>
    </source>
</evidence>
<dbReference type="InterPro" id="IPR036187">
    <property type="entry name" value="DNA_mismatch_repair_MutS_sf"/>
</dbReference>
<dbReference type="InterPro" id="IPR007695">
    <property type="entry name" value="DNA_mismatch_repair_MutS-lik_N"/>
</dbReference>
<dbReference type="InterPro" id="IPR017261">
    <property type="entry name" value="DNA_mismatch_repair_MutS/MSH"/>
</dbReference>
<dbReference type="STRING" id="35608.A0A2U1PIW9"/>
<evidence type="ECO:0000259" key="13">
    <source>
        <dbReference type="PROSITE" id="PS00486"/>
    </source>
</evidence>
<dbReference type="GO" id="GO:0030983">
    <property type="term" value="F:mismatched DNA binding"/>
    <property type="evidence" value="ECO:0007669"/>
    <property type="project" value="InterPro"/>
</dbReference>
<keyword evidence="4" id="KW-0547">Nucleotide-binding</keyword>
<dbReference type="GO" id="GO:0005524">
    <property type="term" value="F:ATP binding"/>
    <property type="evidence" value="ECO:0007669"/>
    <property type="project" value="UniProtKB-KW"/>
</dbReference>
<dbReference type="PANTHER" id="PTHR11361:SF122">
    <property type="entry name" value="DNA MISMATCH REPAIR PROTEIN MSH3"/>
    <property type="match status" value="1"/>
</dbReference>
<dbReference type="PROSITE" id="PS00486">
    <property type="entry name" value="DNA_MISMATCH_REPAIR_2"/>
    <property type="match status" value="1"/>
</dbReference>
<keyword evidence="15" id="KW-1185">Reference proteome</keyword>
<dbReference type="Pfam" id="PF01624">
    <property type="entry name" value="MutS_I"/>
    <property type="match status" value="1"/>
</dbReference>
<keyword evidence="11" id="KW-0175">Coiled coil</keyword>
<dbReference type="Pfam" id="PF00488">
    <property type="entry name" value="MutS_V"/>
    <property type="match status" value="1"/>
</dbReference>
<sequence length="1085" mass="119860">MKKHKQQTISRFFTPQPKPPSPPPPSQPSPSKITTTVSFSPLKRLQKSHLISPKNPKKPKTLSSSNPPNNLKLHQNFLNKLLEPEPEKPENIILNDAPPNINLKYTPLEQQVVELKSKYKDVLLMIEVGYKYRFFGQDALNAAQVLGIYAHMDHSFMTASVPTFRLNVYVRRLVNAGYKVGVVKQTETASIKAHGGNKVGPFCRGLSALYTKATLEAGGDVGGDEDGCGACNSYLVCVVEGGSGSVWEGSGGEVKIGIVAVEFLIAYAGPASNVRVEQVSRDRYKDGGALAEVLSSFDTMGGNISNDTPEEENVELEGKTKRQSAIEAIMGMPDLAVQALALTIDHLKQFGLERILCLGASFRPFTNDLEMTLSANAMQQLEVLKNNSNGSESGSLFECMKHTLTTCGSRLLRHWVSHPLRDRNMINSRLEAVSEILESMGSPNAHNSNVDSDGRDINSTRSPKLHQMITSVLENLGRLPDIQRGITRIFHRTATASEFIAVIQAFLVSGKQLQKLQVEEEDNVDHLQEKTVYSPFLKRLILTASSSRINSIAARLLSALNKEAAEKSDLSNLFVASEGEFEEIAAARNKVKQAEEKLDLLIGLYRKQLKNRNLEFMSVSGTTHLIELPVDVKVPSNWVKVSSTKKAIRYHAPEVLTALDHLSLANEELLVLPVDVKVPSNWVKVSSTKKAIRYHAPEVLTALDHLSLANEELLVVCRSAWQNFLNEFGKYYSEFQGAVQAIAALDCLHSFALLVTKKEYIRPVFVDDSEPVQICISAGRHPVMETMLQDSFVPNDTNLHADGEYCQIVTGPNMGGKSCYIRQVALIAIMAQVGSFVPASSARLHVVDGIYTRMGASDSIQQGRSTFLEELGEASHILQTCTDRSLVILDELGRGTSTHDGVAIAYATLQYLLEQKRCMVLFVTHYPEIVNMTKGFSGSVGSYHVSYLTSQKDEDTMKSDGNREGENRDFEDVVYLYKLVPGVSERSFGFKVAQLAQLPLSCINRASAMAMKLEEAVSNRRKNRLAQKILQETGRNGETEGAKALKDFKDIFSNLNLAFSEDVDPAKSFQCIKHARNLGLELRNR</sequence>
<evidence type="ECO:0000313" key="15">
    <source>
        <dbReference type="Proteomes" id="UP000245207"/>
    </source>
</evidence>
<feature type="region of interest" description="Disordered" evidence="12">
    <location>
        <begin position="1"/>
        <end position="70"/>
    </location>
</feature>
<dbReference type="GO" id="GO:0006312">
    <property type="term" value="P:mitotic recombination"/>
    <property type="evidence" value="ECO:0007669"/>
    <property type="project" value="TreeGrafter"/>
</dbReference>
<keyword evidence="5" id="KW-0227">DNA damage</keyword>
<keyword evidence="8" id="KW-0234">DNA repair</keyword>
<keyword evidence="6" id="KW-0067">ATP-binding</keyword>
<feature type="coiled-coil region" evidence="11">
    <location>
        <begin position="577"/>
        <end position="604"/>
    </location>
</feature>
<dbReference type="FunFam" id="3.40.50.300:FF:002130">
    <property type="entry name" value="DNA mismatch repair protein MSH3"/>
    <property type="match status" value="1"/>
</dbReference>
<dbReference type="Pfam" id="PF05192">
    <property type="entry name" value="MutS_III"/>
    <property type="match status" value="1"/>
</dbReference>
<organism evidence="14 15">
    <name type="scientific">Artemisia annua</name>
    <name type="common">Sweet wormwood</name>
    <dbReference type="NCBI Taxonomy" id="35608"/>
    <lineage>
        <taxon>Eukaryota</taxon>
        <taxon>Viridiplantae</taxon>
        <taxon>Streptophyta</taxon>
        <taxon>Embryophyta</taxon>
        <taxon>Tracheophyta</taxon>
        <taxon>Spermatophyta</taxon>
        <taxon>Magnoliopsida</taxon>
        <taxon>eudicotyledons</taxon>
        <taxon>Gunneridae</taxon>
        <taxon>Pentapetalae</taxon>
        <taxon>asterids</taxon>
        <taxon>campanulids</taxon>
        <taxon>Asterales</taxon>
        <taxon>Asteraceae</taxon>
        <taxon>Asteroideae</taxon>
        <taxon>Anthemideae</taxon>
        <taxon>Artemisiinae</taxon>
        <taxon>Artemisia</taxon>
    </lineage>
</organism>
<dbReference type="Gene3D" id="3.30.420.110">
    <property type="entry name" value="MutS, connector domain"/>
    <property type="match status" value="1"/>
</dbReference>
<evidence type="ECO:0000256" key="9">
    <source>
        <dbReference type="ARBA" id="ARBA00023242"/>
    </source>
</evidence>
<dbReference type="PANTHER" id="PTHR11361">
    <property type="entry name" value="DNA MISMATCH REPAIR PROTEIN MUTS FAMILY MEMBER"/>
    <property type="match status" value="1"/>
</dbReference>
<dbReference type="GO" id="GO:0140664">
    <property type="term" value="F:ATP-dependent DNA damage sensor activity"/>
    <property type="evidence" value="ECO:0007669"/>
    <property type="project" value="InterPro"/>
</dbReference>
<dbReference type="SMART" id="SM00534">
    <property type="entry name" value="MUTSac"/>
    <property type="match status" value="1"/>
</dbReference>
<dbReference type="InterPro" id="IPR007861">
    <property type="entry name" value="DNA_mismatch_repair_MutS_clamp"/>
</dbReference>
<dbReference type="InterPro" id="IPR007696">
    <property type="entry name" value="DNA_mismatch_repair_MutS_core"/>
</dbReference>
<feature type="compositionally biased region" description="Pro residues" evidence="12">
    <location>
        <begin position="16"/>
        <end position="28"/>
    </location>
</feature>